<keyword evidence="1" id="KW-1133">Transmembrane helix</keyword>
<dbReference type="EMBL" id="JAHQZT010000033">
    <property type="protein sequence ID" value="MBV0934708.1"/>
    <property type="molecule type" value="Genomic_DNA"/>
</dbReference>
<dbReference type="RefSeq" id="WP_217336110.1">
    <property type="nucleotide sequence ID" value="NZ_JAHQZT010000033.1"/>
</dbReference>
<organism evidence="2 3">
    <name type="scientific">Marinobacterium weihaiense</name>
    <dbReference type="NCBI Taxonomy" id="2851016"/>
    <lineage>
        <taxon>Bacteria</taxon>
        <taxon>Pseudomonadati</taxon>
        <taxon>Pseudomonadota</taxon>
        <taxon>Gammaproteobacteria</taxon>
        <taxon>Oceanospirillales</taxon>
        <taxon>Oceanospirillaceae</taxon>
        <taxon>Marinobacterium</taxon>
    </lineage>
</organism>
<reference evidence="2 3" key="1">
    <citation type="submission" date="2021-06" db="EMBL/GenBank/DDBJ databases">
        <title>Bacterium isolated from marine sediment.</title>
        <authorList>
            <person name="Zhu K.-L."/>
            <person name="Du Z.-J."/>
            <person name="Liang Q.-Y."/>
        </authorList>
    </citation>
    <scope>NUCLEOTIDE SEQUENCE [LARGE SCALE GENOMIC DNA]</scope>
    <source>
        <strain evidence="2 3">A346</strain>
    </source>
</reference>
<evidence type="ECO:0000313" key="3">
    <source>
        <dbReference type="Proteomes" id="UP000755551"/>
    </source>
</evidence>
<keyword evidence="1" id="KW-0472">Membrane</keyword>
<sequence length="143" mass="16195">MSLRKLAVVAVLFVAFASLYFVLNRHERAFVSLLQNEIEEGRARVDLAVVFDGDWELMCFSHPYDGPLKLDKYGISYPPVADAQDGAWGFLFIKADGSYRSVSGSRSDGFEFDPDLVCIEQKDAKFQFAPDRKRWSLDTVQDS</sequence>
<feature type="transmembrane region" description="Helical" evidence="1">
    <location>
        <begin position="6"/>
        <end position="23"/>
    </location>
</feature>
<keyword evidence="1" id="KW-0812">Transmembrane</keyword>
<accession>A0ABS6MEF6</accession>
<protein>
    <submittedName>
        <fullName evidence="2">Uncharacterized protein</fullName>
    </submittedName>
</protein>
<gene>
    <name evidence="2" type="ORF">KTN04_15320</name>
</gene>
<keyword evidence="3" id="KW-1185">Reference proteome</keyword>
<name>A0ABS6MEF6_9GAMM</name>
<evidence type="ECO:0000313" key="2">
    <source>
        <dbReference type="EMBL" id="MBV0934708.1"/>
    </source>
</evidence>
<dbReference type="Proteomes" id="UP000755551">
    <property type="component" value="Unassembled WGS sequence"/>
</dbReference>
<evidence type="ECO:0000256" key="1">
    <source>
        <dbReference type="SAM" id="Phobius"/>
    </source>
</evidence>
<proteinExistence type="predicted"/>
<comment type="caution">
    <text evidence="2">The sequence shown here is derived from an EMBL/GenBank/DDBJ whole genome shotgun (WGS) entry which is preliminary data.</text>
</comment>